<gene>
    <name evidence="2" type="ORF">CLV40_111172</name>
</gene>
<evidence type="ECO:0000313" key="3">
    <source>
        <dbReference type="Proteomes" id="UP000239203"/>
    </source>
</evidence>
<dbReference type="Proteomes" id="UP000239203">
    <property type="component" value="Unassembled WGS sequence"/>
</dbReference>
<dbReference type="EMBL" id="PTIX01000011">
    <property type="protein sequence ID" value="PPK66208.1"/>
    <property type="molecule type" value="Genomic_DNA"/>
</dbReference>
<evidence type="ECO:0000256" key="1">
    <source>
        <dbReference type="SAM" id="Phobius"/>
    </source>
</evidence>
<proteinExistence type="predicted"/>
<keyword evidence="1" id="KW-0472">Membrane</keyword>
<keyword evidence="1" id="KW-1133">Transmembrane helix</keyword>
<feature type="transmembrane region" description="Helical" evidence="1">
    <location>
        <begin position="29"/>
        <end position="49"/>
    </location>
</feature>
<organism evidence="2 3">
    <name type="scientific">Actinokineospora auranticolor</name>
    <dbReference type="NCBI Taxonomy" id="155976"/>
    <lineage>
        <taxon>Bacteria</taxon>
        <taxon>Bacillati</taxon>
        <taxon>Actinomycetota</taxon>
        <taxon>Actinomycetes</taxon>
        <taxon>Pseudonocardiales</taxon>
        <taxon>Pseudonocardiaceae</taxon>
        <taxon>Actinokineospora</taxon>
    </lineage>
</organism>
<sequence>MSIARHHRRDGHPVSAGALLARGTPVSRWAHLLVSLLLVSGACCLPVLAAAGPVSSSGPVGEVRVLPCGGAAAGGLGVRSWCGRGARIGDRELVGSAARAWRAAPVVRPPEQAPISAFYAETGPPGQVWMTVVGLAAPAPEGGELVAFVTSDVVDIAGGAGGPDDARLRVRAVTRLVDGSPAAVGFVDHTPDPGDAVAVEPAVAAFAVAAPGTGVRLWCALTAGPEDHAGGVDPVTWVPQVPGASAANTVAVGSGGATVALAPGVDDPAVRPVLPDPVTGRVGSGRPGDVLAERGRWRGTLDAGSVPARALPQGWRAVTAVTDHPLALDPAPAGEGFAVTSPVPDGVEPGTRVDLVSPAGERLVLGLLAAEFRVSSAGPGTAARGRWRVQPTEPPDLGARWPVLVIPAA</sequence>
<comment type="caution">
    <text evidence="2">The sequence shown here is derived from an EMBL/GenBank/DDBJ whole genome shotgun (WGS) entry which is preliminary data.</text>
</comment>
<accession>A0A2S6GLU7</accession>
<protein>
    <submittedName>
        <fullName evidence="2">Uncharacterized protein</fullName>
    </submittedName>
</protein>
<keyword evidence="1" id="KW-0812">Transmembrane</keyword>
<dbReference type="AlphaFoldDB" id="A0A2S6GLU7"/>
<evidence type="ECO:0000313" key="2">
    <source>
        <dbReference type="EMBL" id="PPK66208.1"/>
    </source>
</evidence>
<keyword evidence="3" id="KW-1185">Reference proteome</keyword>
<reference evidence="2 3" key="1">
    <citation type="submission" date="2018-02" db="EMBL/GenBank/DDBJ databases">
        <title>Genomic Encyclopedia of Archaeal and Bacterial Type Strains, Phase II (KMG-II): from individual species to whole genera.</title>
        <authorList>
            <person name="Goeker M."/>
        </authorList>
    </citation>
    <scope>NUCLEOTIDE SEQUENCE [LARGE SCALE GENOMIC DNA]</scope>
    <source>
        <strain evidence="2 3">YU 961-1</strain>
    </source>
</reference>
<name>A0A2S6GLU7_9PSEU</name>